<evidence type="ECO:0000256" key="4">
    <source>
        <dbReference type="ARBA" id="ARBA00023172"/>
    </source>
</evidence>
<dbReference type="EMBL" id="NIPV01000067">
    <property type="protein sequence ID" value="OWJ74374.1"/>
    <property type="molecule type" value="Genomic_DNA"/>
</dbReference>
<keyword evidence="3" id="KW-0238">DNA-binding</keyword>
<keyword evidence="10" id="KW-1185">Reference proteome</keyword>
<dbReference type="InterPro" id="IPR001584">
    <property type="entry name" value="Integrase_cat-core"/>
</dbReference>
<dbReference type="EMBL" id="NIPX01000011">
    <property type="protein sequence ID" value="OWJ83988.1"/>
    <property type="molecule type" value="Genomic_DNA"/>
</dbReference>
<keyword evidence="2" id="KW-0815">Transposition</keyword>
<dbReference type="AlphaFoldDB" id="A0A225D2V3"/>
<evidence type="ECO:0000256" key="3">
    <source>
        <dbReference type="ARBA" id="ARBA00023125"/>
    </source>
</evidence>
<comment type="caution">
    <text evidence="8">The sequence shown here is derived from an EMBL/GenBank/DDBJ whole genome shotgun (WGS) entry which is preliminary data.</text>
</comment>
<dbReference type="InterPro" id="IPR054353">
    <property type="entry name" value="IstA-like_C"/>
</dbReference>
<dbReference type="Pfam" id="PF22483">
    <property type="entry name" value="Mu-transpos_C_2"/>
    <property type="match status" value="1"/>
</dbReference>
<feature type="domain" description="Integrase catalytic" evidence="6">
    <location>
        <begin position="127"/>
        <end position="302"/>
    </location>
</feature>
<dbReference type="GO" id="GO:0015074">
    <property type="term" value="P:DNA integration"/>
    <property type="evidence" value="ECO:0007669"/>
    <property type="project" value="InterPro"/>
</dbReference>
<dbReference type="PANTHER" id="PTHR35004:SF7">
    <property type="entry name" value="INTEGRASE PROTEIN"/>
    <property type="match status" value="1"/>
</dbReference>
<dbReference type="Proteomes" id="UP000214673">
    <property type="component" value="Unassembled WGS sequence"/>
</dbReference>
<evidence type="ECO:0000256" key="1">
    <source>
        <dbReference type="ARBA" id="ARBA00009277"/>
    </source>
</evidence>
<organism evidence="8 9">
    <name type="scientific">Haematobacter missouriensis</name>
    <dbReference type="NCBI Taxonomy" id="366616"/>
    <lineage>
        <taxon>Bacteria</taxon>
        <taxon>Pseudomonadati</taxon>
        <taxon>Pseudomonadota</taxon>
        <taxon>Alphaproteobacteria</taxon>
        <taxon>Rhodobacterales</taxon>
        <taxon>Paracoccaceae</taxon>
        <taxon>Haematobacter</taxon>
    </lineage>
</organism>
<keyword evidence="4" id="KW-0233">DNA recombination</keyword>
<evidence type="ECO:0000313" key="10">
    <source>
        <dbReference type="Proteomes" id="UP000214673"/>
    </source>
</evidence>
<dbReference type="STRING" id="366616.CG51_18220"/>
<dbReference type="InterPro" id="IPR017894">
    <property type="entry name" value="HTH_IS21_transposase_type"/>
</dbReference>
<evidence type="ECO:0000259" key="6">
    <source>
        <dbReference type="PROSITE" id="PS50994"/>
    </source>
</evidence>
<evidence type="ECO:0000313" key="7">
    <source>
        <dbReference type="EMBL" id="OWJ74374.1"/>
    </source>
</evidence>
<dbReference type="PANTHER" id="PTHR35004">
    <property type="entry name" value="TRANSPOSASE RV3428C-RELATED"/>
    <property type="match status" value="1"/>
</dbReference>
<dbReference type="Proteomes" id="UP000196640">
    <property type="component" value="Unassembled WGS sequence"/>
</dbReference>
<proteinExistence type="inferred from homology"/>
<reference evidence="9 10" key="1">
    <citation type="submission" date="2016-11" db="EMBL/GenBank/DDBJ databases">
        <title>Comparison of Traditional DNA-DNA Hybridization with In Silico Genomic Analysis.</title>
        <authorList>
            <person name="Nicholson A.C."/>
            <person name="Sammons S."/>
            <person name="Humrighouse B.W."/>
            <person name="Graziano J."/>
            <person name="Lasker B."/>
            <person name="Whitney A.M."/>
            <person name="Mcquiston J.R."/>
        </authorList>
    </citation>
    <scope>NUCLEOTIDE SEQUENCE [LARGE SCALE GENOMIC DNA]</scope>
    <source>
        <strain evidence="7 10">H1892</strain>
        <strain evidence="8 9">H2381</strain>
    </source>
</reference>
<sequence length="513" mass="58129">MIHMGLLNIIRRMHLRQKLSIREISRLTGVSRNTVTKHLAANTIEPRFATPERPSKIDPFAEKLAGWLKTEAGKSRKQRRTMKQLHADLVALGFTGSYARVAAFARRWRADRQREQQTTGRGTFVPLHFDPGDAFQFDWSEDFAVLGGERAKLQMAHIKLSHSRAFLLRAYPLQTHEMLFDAHWHAFRVFGGVPGRGIYDNMKTAVDRVGRGKERQINMRFLAMTNHYVYEPEFCNPAAGWEKGQVEKNVRDSRHQMLQGMPDFPNLAALNAWLERRCQELWSETAHGTLPGTIADVWAEERAALMPLPVAFDGFIELSKRVSPTCLISFERNRYSVPASFANRPVSLRIYPDRLVVAAEGNILCEHARVIARSHHLPPKTIYDWRHYLAVVQRKPGALRNGAPFLELPPAFRQLQDHMLRKPGGDREMVDILALVLHHDEQAVLTAVELSLAEGVPTKTHVLNLLHRLIDGKVVGGPPLDTPQALALHREPKANVERYDGLRAQIAGGRHAS</sequence>
<feature type="domain" description="HTH IS21-type" evidence="5">
    <location>
        <begin position="6"/>
        <end position="68"/>
    </location>
</feature>
<dbReference type="PROSITE" id="PS50994">
    <property type="entry name" value="INTEGRASE"/>
    <property type="match status" value="1"/>
</dbReference>
<dbReference type="GO" id="GO:0003677">
    <property type="term" value="F:DNA binding"/>
    <property type="evidence" value="ECO:0007669"/>
    <property type="project" value="UniProtKB-KW"/>
</dbReference>
<comment type="similarity">
    <text evidence="1">Belongs to the transposase IS21/IS408/IS1162 family.</text>
</comment>
<evidence type="ECO:0000313" key="8">
    <source>
        <dbReference type="EMBL" id="OWJ83988.1"/>
    </source>
</evidence>
<evidence type="ECO:0000259" key="5">
    <source>
        <dbReference type="PROSITE" id="PS50531"/>
    </source>
</evidence>
<accession>A0A225D2V3</accession>
<dbReference type="NCBIfam" id="NF033546">
    <property type="entry name" value="transpos_IS21"/>
    <property type="match status" value="1"/>
</dbReference>
<dbReference type="PROSITE" id="PS50531">
    <property type="entry name" value="HTH_IS21"/>
    <property type="match status" value="1"/>
</dbReference>
<evidence type="ECO:0000313" key="9">
    <source>
        <dbReference type="Proteomes" id="UP000196640"/>
    </source>
</evidence>
<evidence type="ECO:0000256" key="2">
    <source>
        <dbReference type="ARBA" id="ARBA00022578"/>
    </source>
</evidence>
<dbReference type="GO" id="GO:0006310">
    <property type="term" value="P:DNA recombination"/>
    <property type="evidence" value="ECO:0007669"/>
    <property type="project" value="UniProtKB-KW"/>
</dbReference>
<gene>
    <name evidence="8" type="ORF">CDV52_09575</name>
    <name evidence="7" type="ORF">CDV53_13810</name>
</gene>
<dbReference type="GO" id="GO:0032196">
    <property type="term" value="P:transposition"/>
    <property type="evidence" value="ECO:0007669"/>
    <property type="project" value="UniProtKB-KW"/>
</dbReference>
<name>A0A225D2V3_9RHOB</name>
<protein>
    <submittedName>
        <fullName evidence="8">IS21 family transposase</fullName>
    </submittedName>
</protein>